<sequence length="165" mass="19224">MRKFLDLTLMLEDGTRALDLDPITFVNKYRSIYQDGYNLSQVILSSHVGTHIDAPYHFLEQGVTLDRVPLDRLIGNARLLDFSYKKAKELITRKEIESYDSVISRDDIIILRTDWYKKFPSHEYGYDNPNVSTEAVKYLVQKKIKMLAVESPTLNWEDNPDAHKI</sequence>
<dbReference type="SUPFAM" id="SSF102198">
    <property type="entry name" value="Putative cyclase"/>
    <property type="match status" value="1"/>
</dbReference>
<dbReference type="GO" id="GO:0019441">
    <property type="term" value="P:L-tryptophan catabolic process to kynurenine"/>
    <property type="evidence" value="ECO:0007669"/>
    <property type="project" value="InterPro"/>
</dbReference>
<gene>
    <name evidence="1" type="ORF">S01H1_02782</name>
</gene>
<dbReference type="Gene3D" id="3.50.30.50">
    <property type="entry name" value="Putative cyclase"/>
    <property type="match status" value="1"/>
</dbReference>
<proteinExistence type="predicted"/>
<dbReference type="InterPro" id="IPR007325">
    <property type="entry name" value="KFase/CYL"/>
</dbReference>
<dbReference type="GO" id="GO:0004061">
    <property type="term" value="F:arylformamidase activity"/>
    <property type="evidence" value="ECO:0007669"/>
    <property type="project" value="InterPro"/>
</dbReference>
<organism evidence="1">
    <name type="scientific">marine sediment metagenome</name>
    <dbReference type="NCBI Taxonomy" id="412755"/>
    <lineage>
        <taxon>unclassified sequences</taxon>
        <taxon>metagenomes</taxon>
        <taxon>ecological metagenomes</taxon>
    </lineage>
</organism>
<protein>
    <recommendedName>
        <fullName evidence="2">Cyclase family protein</fullName>
    </recommendedName>
</protein>
<name>X0T5L5_9ZZZZ</name>
<dbReference type="InterPro" id="IPR037175">
    <property type="entry name" value="KFase_sf"/>
</dbReference>
<accession>X0T5L5</accession>
<dbReference type="PANTHER" id="PTHR31118:SF12">
    <property type="entry name" value="CYCLASE-LIKE PROTEIN 2"/>
    <property type="match status" value="1"/>
</dbReference>
<dbReference type="PANTHER" id="PTHR31118">
    <property type="entry name" value="CYCLASE-LIKE PROTEIN 2"/>
    <property type="match status" value="1"/>
</dbReference>
<comment type="caution">
    <text evidence="1">The sequence shown here is derived from an EMBL/GenBank/DDBJ whole genome shotgun (WGS) entry which is preliminary data.</text>
</comment>
<dbReference type="EMBL" id="BARS01001404">
    <property type="protein sequence ID" value="GAF71375.1"/>
    <property type="molecule type" value="Genomic_DNA"/>
</dbReference>
<dbReference type="AlphaFoldDB" id="X0T5L5"/>
<reference evidence="1" key="1">
    <citation type="journal article" date="2014" name="Front. Microbiol.">
        <title>High frequency of phylogenetically diverse reductive dehalogenase-homologous genes in deep subseafloor sedimentary metagenomes.</title>
        <authorList>
            <person name="Kawai M."/>
            <person name="Futagami T."/>
            <person name="Toyoda A."/>
            <person name="Takaki Y."/>
            <person name="Nishi S."/>
            <person name="Hori S."/>
            <person name="Arai W."/>
            <person name="Tsubouchi T."/>
            <person name="Morono Y."/>
            <person name="Uchiyama I."/>
            <person name="Ito T."/>
            <person name="Fujiyama A."/>
            <person name="Inagaki F."/>
            <person name="Takami H."/>
        </authorList>
    </citation>
    <scope>NUCLEOTIDE SEQUENCE</scope>
    <source>
        <strain evidence="1">Expedition CK06-06</strain>
    </source>
</reference>
<dbReference type="Pfam" id="PF04199">
    <property type="entry name" value="Cyclase"/>
    <property type="match status" value="1"/>
</dbReference>
<evidence type="ECO:0000313" key="1">
    <source>
        <dbReference type="EMBL" id="GAF71375.1"/>
    </source>
</evidence>
<evidence type="ECO:0008006" key="2">
    <source>
        <dbReference type="Google" id="ProtNLM"/>
    </source>
</evidence>
<feature type="non-terminal residue" evidence="1">
    <location>
        <position position="165"/>
    </location>
</feature>